<dbReference type="Gene3D" id="2.40.330.10">
    <property type="entry name" value="DNA-binding pseudobarrel domain"/>
    <property type="match status" value="1"/>
</dbReference>
<keyword evidence="3" id="KW-0238">DNA-binding</keyword>
<protein>
    <submittedName>
        <fullName evidence="7">Transcriptional factor B3 family protein</fullName>
    </submittedName>
</protein>
<dbReference type="GO" id="GO:0005634">
    <property type="term" value="C:nucleus"/>
    <property type="evidence" value="ECO:0007669"/>
    <property type="project" value="UniProtKB-SubCell"/>
</dbReference>
<evidence type="ECO:0000313" key="8">
    <source>
        <dbReference type="Proteomes" id="UP000325081"/>
    </source>
</evidence>
<evidence type="ECO:0000256" key="1">
    <source>
        <dbReference type="ARBA" id="ARBA00004123"/>
    </source>
</evidence>
<dbReference type="CDD" id="cd10017">
    <property type="entry name" value="B3_DNA"/>
    <property type="match status" value="1"/>
</dbReference>
<dbReference type="SUPFAM" id="SSF101936">
    <property type="entry name" value="DNA-binding pseudobarrel domain"/>
    <property type="match status" value="1"/>
</dbReference>
<dbReference type="SMART" id="SM01019">
    <property type="entry name" value="B3"/>
    <property type="match status" value="1"/>
</dbReference>
<keyword evidence="8" id="KW-1185">Reference proteome</keyword>
<reference evidence="8" key="1">
    <citation type="journal article" date="2019" name="Curr. Biol.">
        <title>Genome Sequence of Striga asiatica Provides Insight into the Evolution of Plant Parasitism.</title>
        <authorList>
            <person name="Yoshida S."/>
            <person name="Kim S."/>
            <person name="Wafula E.K."/>
            <person name="Tanskanen J."/>
            <person name="Kim Y.M."/>
            <person name="Honaas L."/>
            <person name="Yang Z."/>
            <person name="Spallek T."/>
            <person name="Conn C.E."/>
            <person name="Ichihashi Y."/>
            <person name="Cheong K."/>
            <person name="Cui S."/>
            <person name="Der J.P."/>
            <person name="Gundlach H."/>
            <person name="Jiao Y."/>
            <person name="Hori C."/>
            <person name="Ishida J.K."/>
            <person name="Kasahara H."/>
            <person name="Kiba T."/>
            <person name="Kim M.S."/>
            <person name="Koo N."/>
            <person name="Laohavisit A."/>
            <person name="Lee Y.H."/>
            <person name="Lumba S."/>
            <person name="McCourt P."/>
            <person name="Mortimer J.C."/>
            <person name="Mutuku J.M."/>
            <person name="Nomura T."/>
            <person name="Sasaki-Sekimoto Y."/>
            <person name="Seto Y."/>
            <person name="Wang Y."/>
            <person name="Wakatake T."/>
            <person name="Sakakibara H."/>
            <person name="Demura T."/>
            <person name="Yamaguchi S."/>
            <person name="Yoneyama K."/>
            <person name="Manabe R.I."/>
            <person name="Nelson D.C."/>
            <person name="Schulman A.H."/>
            <person name="Timko M.P."/>
            <person name="dePamphilis C.W."/>
            <person name="Choi D."/>
            <person name="Shirasu K."/>
        </authorList>
    </citation>
    <scope>NUCLEOTIDE SEQUENCE [LARGE SCALE GENOMIC DNA]</scope>
    <source>
        <strain evidence="8">cv. UVA1</strain>
    </source>
</reference>
<feature type="domain" description="TF-B3" evidence="6">
    <location>
        <begin position="67"/>
        <end position="163"/>
    </location>
</feature>
<comment type="subcellular location">
    <subcellularLocation>
        <location evidence="1">Nucleus</location>
    </subcellularLocation>
</comment>
<keyword evidence="5" id="KW-0539">Nucleus</keyword>
<comment type="caution">
    <text evidence="7">The sequence shown here is derived from an EMBL/GenBank/DDBJ whole genome shotgun (WGS) entry which is preliminary data.</text>
</comment>
<proteinExistence type="predicted"/>
<dbReference type="InterPro" id="IPR003340">
    <property type="entry name" value="B3_DNA-bd"/>
</dbReference>
<evidence type="ECO:0000256" key="2">
    <source>
        <dbReference type="ARBA" id="ARBA00023015"/>
    </source>
</evidence>
<evidence type="ECO:0000256" key="3">
    <source>
        <dbReference type="ARBA" id="ARBA00023125"/>
    </source>
</evidence>
<name>A0A5A7PVM0_STRAF</name>
<sequence length="166" mass="19288">MVLTVLTPEEILNNGNRPRILQVLLSGHLRRTIADSVGKQSQRKRRVLSDIYGSEIFLSRLAPHPTNPYFVTKINPKRRSEFYIPKQLMRHGNIELAEKIIFEDPSGRQWIGNRQTWNNSRVFYTKGWRPLCECNSVQDDDLCICEFTKDEDGTNFINVSFVRGGY</sequence>
<keyword evidence="2" id="KW-0805">Transcription regulation</keyword>
<accession>A0A5A7PVM0</accession>
<evidence type="ECO:0000256" key="4">
    <source>
        <dbReference type="ARBA" id="ARBA00023163"/>
    </source>
</evidence>
<evidence type="ECO:0000313" key="7">
    <source>
        <dbReference type="EMBL" id="GER36804.1"/>
    </source>
</evidence>
<evidence type="ECO:0000256" key="5">
    <source>
        <dbReference type="ARBA" id="ARBA00023242"/>
    </source>
</evidence>
<organism evidence="7 8">
    <name type="scientific">Striga asiatica</name>
    <name type="common">Asiatic witchweed</name>
    <name type="synonym">Buchnera asiatica</name>
    <dbReference type="NCBI Taxonomy" id="4170"/>
    <lineage>
        <taxon>Eukaryota</taxon>
        <taxon>Viridiplantae</taxon>
        <taxon>Streptophyta</taxon>
        <taxon>Embryophyta</taxon>
        <taxon>Tracheophyta</taxon>
        <taxon>Spermatophyta</taxon>
        <taxon>Magnoliopsida</taxon>
        <taxon>eudicotyledons</taxon>
        <taxon>Gunneridae</taxon>
        <taxon>Pentapetalae</taxon>
        <taxon>asterids</taxon>
        <taxon>lamiids</taxon>
        <taxon>Lamiales</taxon>
        <taxon>Orobanchaceae</taxon>
        <taxon>Buchnereae</taxon>
        <taxon>Striga</taxon>
    </lineage>
</organism>
<dbReference type="OrthoDB" id="1091658at2759"/>
<dbReference type="PROSITE" id="PS50863">
    <property type="entry name" value="B3"/>
    <property type="match status" value="1"/>
</dbReference>
<dbReference type="Proteomes" id="UP000325081">
    <property type="component" value="Unassembled WGS sequence"/>
</dbReference>
<gene>
    <name evidence="7" type="ORF">STAS_13171</name>
</gene>
<evidence type="ECO:0000259" key="6">
    <source>
        <dbReference type="PROSITE" id="PS50863"/>
    </source>
</evidence>
<dbReference type="GO" id="GO:0003677">
    <property type="term" value="F:DNA binding"/>
    <property type="evidence" value="ECO:0007669"/>
    <property type="project" value="UniProtKB-KW"/>
</dbReference>
<keyword evidence="4" id="KW-0804">Transcription</keyword>
<dbReference type="InterPro" id="IPR015300">
    <property type="entry name" value="DNA-bd_pseudobarrel_sf"/>
</dbReference>
<dbReference type="Pfam" id="PF02362">
    <property type="entry name" value="B3"/>
    <property type="match status" value="1"/>
</dbReference>
<dbReference type="AlphaFoldDB" id="A0A5A7PVM0"/>
<dbReference type="EMBL" id="BKCP01005217">
    <property type="protein sequence ID" value="GER36804.1"/>
    <property type="molecule type" value="Genomic_DNA"/>
</dbReference>